<evidence type="ECO:0008006" key="3">
    <source>
        <dbReference type="Google" id="ProtNLM"/>
    </source>
</evidence>
<organism evidence="1 2">
    <name type="scientific">Halomonas rhizosphaerae</name>
    <dbReference type="NCBI Taxonomy" id="3043296"/>
    <lineage>
        <taxon>Bacteria</taxon>
        <taxon>Pseudomonadati</taxon>
        <taxon>Pseudomonadota</taxon>
        <taxon>Gammaproteobacteria</taxon>
        <taxon>Oceanospirillales</taxon>
        <taxon>Halomonadaceae</taxon>
        <taxon>Halomonas</taxon>
    </lineage>
</organism>
<comment type="caution">
    <text evidence="1">The sequence shown here is derived from an EMBL/GenBank/DDBJ whole genome shotgun (WGS) entry which is preliminary data.</text>
</comment>
<proteinExistence type="predicted"/>
<evidence type="ECO:0000313" key="1">
    <source>
        <dbReference type="EMBL" id="MDI5892140.1"/>
    </source>
</evidence>
<protein>
    <recommendedName>
        <fullName evidence="3">Transposase</fullName>
    </recommendedName>
</protein>
<accession>A0ABT6V1N9</accession>
<dbReference type="RefSeq" id="WP_282736065.1">
    <property type="nucleotide sequence ID" value="NZ_JASCQP010000028.1"/>
</dbReference>
<keyword evidence="2" id="KW-1185">Reference proteome</keyword>
<dbReference type="Proteomes" id="UP001225957">
    <property type="component" value="Unassembled WGS sequence"/>
</dbReference>
<dbReference type="EMBL" id="JASCQP010000028">
    <property type="protein sequence ID" value="MDI5892140.1"/>
    <property type="molecule type" value="Genomic_DNA"/>
</dbReference>
<name>A0ABT6V1N9_9GAMM</name>
<sequence>MTKKTRRRFSDEFKADVVSLVILNSSNKRSTCGIQPQEDRHLELV</sequence>
<gene>
    <name evidence="1" type="ORF">QLQ83_13670</name>
</gene>
<reference evidence="1 2" key="1">
    <citation type="submission" date="2023-04" db="EMBL/GenBank/DDBJ databases">
        <title>Halomonas strains isolated from rhizosphere soil.</title>
        <authorList>
            <person name="Xu L."/>
            <person name="Sun J.-Q."/>
        </authorList>
    </citation>
    <scope>NUCLEOTIDE SEQUENCE [LARGE SCALE GENOMIC DNA]</scope>
    <source>
        <strain evidence="1 2">LR5S20</strain>
    </source>
</reference>
<evidence type="ECO:0000313" key="2">
    <source>
        <dbReference type="Proteomes" id="UP001225957"/>
    </source>
</evidence>